<feature type="transmembrane region" description="Helical" evidence="1">
    <location>
        <begin position="219"/>
        <end position="242"/>
    </location>
</feature>
<gene>
    <name evidence="2" type="ORF">ASPCAL12372</name>
</gene>
<evidence type="ECO:0000256" key="1">
    <source>
        <dbReference type="SAM" id="Phobius"/>
    </source>
</evidence>
<accession>A0A0U5GAR1</accession>
<organism evidence="2 3">
    <name type="scientific">Aspergillus calidoustus</name>
    <dbReference type="NCBI Taxonomy" id="454130"/>
    <lineage>
        <taxon>Eukaryota</taxon>
        <taxon>Fungi</taxon>
        <taxon>Dikarya</taxon>
        <taxon>Ascomycota</taxon>
        <taxon>Pezizomycotina</taxon>
        <taxon>Eurotiomycetes</taxon>
        <taxon>Eurotiomycetidae</taxon>
        <taxon>Eurotiales</taxon>
        <taxon>Aspergillaceae</taxon>
        <taxon>Aspergillus</taxon>
        <taxon>Aspergillus subgen. Nidulantes</taxon>
    </lineage>
</organism>
<dbReference type="EMBL" id="CDMC01000013">
    <property type="protein sequence ID" value="CEL09233.1"/>
    <property type="molecule type" value="Genomic_DNA"/>
</dbReference>
<dbReference type="Proteomes" id="UP000054771">
    <property type="component" value="Unassembled WGS sequence"/>
</dbReference>
<dbReference type="InterPro" id="IPR053247">
    <property type="entry name" value="GPCR_GPR1/git3-like"/>
</dbReference>
<sequence length="475" mass="52553">MASNSSLTQCPDPLIAELPFENSGGYDKGRWCQPYTVGDESISCCFPCPITDWRYSDEFNADMVPWIGLAVLILMVISALTYIVLPTSATQRHYLTSSPLMGFIFMSIAFIIPLGPSVEFCYDAITPNYWLSDTTCAFSGSLLLYGVWVLVIGCFFRSASLYLQLCWDVEPGKKFRAISIICIFLGSLGMLGIALGVSGVSYQIGDVCYISYPDSIGSFWGPLIGVAFISFAMQLFIMGYCIRGVLTRGGTARFSIFKRPGSPSDLTTAVPTRSTSTRVWRILQLQWRAIAIACLILFHVVYVGQAVLRFRDPAAYSDDELQPWIDCLIGSKGDQEACLDYASRIEPNQATVVSALALLAATGFWGVICTFRWSMVIAWLEWTRDRKDDLMDFIRGTPSRERPNDLERVSSNADAVSLTTISSPTTLADVDQIYGTRKYHRPQNSFSAPGRISTLTGTTVMTISSSQTYDLKSSF</sequence>
<feature type="transmembrane region" description="Helical" evidence="1">
    <location>
        <begin position="177"/>
        <end position="199"/>
    </location>
</feature>
<keyword evidence="1" id="KW-0472">Membrane</keyword>
<dbReference type="OrthoDB" id="26203at2759"/>
<evidence type="ECO:0008006" key="4">
    <source>
        <dbReference type="Google" id="ProtNLM"/>
    </source>
</evidence>
<feature type="transmembrane region" description="Helical" evidence="1">
    <location>
        <begin position="63"/>
        <end position="85"/>
    </location>
</feature>
<reference evidence="3" key="1">
    <citation type="journal article" date="2016" name="Genome Announc.">
        <title>Draft genome sequences of fungus Aspergillus calidoustus.</title>
        <authorList>
            <person name="Horn F."/>
            <person name="Linde J."/>
            <person name="Mattern D.J."/>
            <person name="Walther G."/>
            <person name="Guthke R."/>
            <person name="Scherlach K."/>
            <person name="Martin K."/>
            <person name="Brakhage A.A."/>
            <person name="Petzke L."/>
            <person name="Valiante V."/>
        </authorList>
    </citation>
    <scope>NUCLEOTIDE SEQUENCE [LARGE SCALE GENOMIC DNA]</scope>
    <source>
        <strain evidence="3">SF006504</strain>
    </source>
</reference>
<feature type="transmembrane region" description="Helical" evidence="1">
    <location>
        <begin position="97"/>
        <end position="117"/>
    </location>
</feature>
<feature type="transmembrane region" description="Helical" evidence="1">
    <location>
        <begin position="137"/>
        <end position="156"/>
    </location>
</feature>
<evidence type="ECO:0000313" key="3">
    <source>
        <dbReference type="Proteomes" id="UP000054771"/>
    </source>
</evidence>
<dbReference type="STRING" id="454130.A0A0U5GAR1"/>
<keyword evidence="1" id="KW-1133">Transmembrane helix</keyword>
<feature type="transmembrane region" description="Helical" evidence="1">
    <location>
        <begin position="287"/>
        <end position="308"/>
    </location>
</feature>
<name>A0A0U5GAR1_ASPCI</name>
<proteinExistence type="predicted"/>
<dbReference type="PANTHER" id="PTHR42058">
    <property type="entry name" value="G_PROTEIN_RECEP_F2_4 DOMAIN-CONTAINING PROTEIN"/>
    <property type="match status" value="1"/>
</dbReference>
<keyword evidence="1" id="KW-0812">Transmembrane</keyword>
<dbReference type="OMA" id="ATCCWSA"/>
<feature type="transmembrane region" description="Helical" evidence="1">
    <location>
        <begin position="356"/>
        <end position="380"/>
    </location>
</feature>
<keyword evidence="3" id="KW-1185">Reference proteome</keyword>
<dbReference type="PANTHER" id="PTHR42058:SF1">
    <property type="entry name" value="G-PROTEIN COUPLED RECEPTORS FAMILY 2 PROFILE 2 DOMAIN-CONTAINING PROTEIN"/>
    <property type="match status" value="1"/>
</dbReference>
<dbReference type="AlphaFoldDB" id="A0A0U5GAR1"/>
<evidence type="ECO:0000313" key="2">
    <source>
        <dbReference type="EMBL" id="CEL09233.1"/>
    </source>
</evidence>
<protein>
    <recommendedName>
        <fullName evidence="4">G-protein coupled receptors family 2 profile 2 domain-containing protein</fullName>
    </recommendedName>
</protein>